<evidence type="ECO:0000313" key="3">
    <source>
        <dbReference type="Proteomes" id="UP000299102"/>
    </source>
</evidence>
<gene>
    <name evidence="2" type="ORF">EVAR_16309_1</name>
</gene>
<protein>
    <submittedName>
        <fullName evidence="2">Uncharacterized protein</fullName>
    </submittedName>
</protein>
<sequence length="105" mass="11304">MLNRNERECRLRRISSFYAVPLAAAPSGPDANSSITVKKAIQSGGVVTARDARRRRDNGAGGERPRAAAARNPDSFALAQLGARRAERGERGRTLFLVGSLRALT</sequence>
<dbReference type="EMBL" id="BGZK01000333">
    <property type="protein sequence ID" value="GBP37404.1"/>
    <property type="molecule type" value="Genomic_DNA"/>
</dbReference>
<organism evidence="2 3">
    <name type="scientific">Eumeta variegata</name>
    <name type="common">Bagworm moth</name>
    <name type="synonym">Eumeta japonica</name>
    <dbReference type="NCBI Taxonomy" id="151549"/>
    <lineage>
        <taxon>Eukaryota</taxon>
        <taxon>Metazoa</taxon>
        <taxon>Ecdysozoa</taxon>
        <taxon>Arthropoda</taxon>
        <taxon>Hexapoda</taxon>
        <taxon>Insecta</taxon>
        <taxon>Pterygota</taxon>
        <taxon>Neoptera</taxon>
        <taxon>Endopterygota</taxon>
        <taxon>Lepidoptera</taxon>
        <taxon>Glossata</taxon>
        <taxon>Ditrysia</taxon>
        <taxon>Tineoidea</taxon>
        <taxon>Psychidae</taxon>
        <taxon>Oiketicinae</taxon>
        <taxon>Eumeta</taxon>
    </lineage>
</organism>
<evidence type="ECO:0000256" key="1">
    <source>
        <dbReference type="SAM" id="MobiDB-lite"/>
    </source>
</evidence>
<keyword evidence="3" id="KW-1185">Reference proteome</keyword>
<feature type="region of interest" description="Disordered" evidence="1">
    <location>
        <begin position="46"/>
        <end position="74"/>
    </location>
</feature>
<dbReference type="AlphaFoldDB" id="A0A4C1VHJ1"/>
<dbReference type="Proteomes" id="UP000299102">
    <property type="component" value="Unassembled WGS sequence"/>
</dbReference>
<proteinExistence type="predicted"/>
<accession>A0A4C1VHJ1</accession>
<evidence type="ECO:0000313" key="2">
    <source>
        <dbReference type="EMBL" id="GBP37404.1"/>
    </source>
</evidence>
<reference evidence="2 3" key="1">
    <citation type="journal article" date="2019" name="Commun. Biol.">
        <title>The bagworm genome reveals a unique fibroin gene that provides high tensile strength.</title>
        <authorList>
            <person name="Kono N."/>
            <person name="Nakamura H."/>
            <person name="Ohtoshi R."/>
            <person name="Tomita M."/>
            <person name="Numata K."/>
            <person name="Arakawa K."/>
        </authorList>
    </citation>
    <scope>NUCLEOTIDE SEQUENCE [LARGE SCALE GENOMIC DNA]</scope>
</reference>
<name>A0A4C1VHJ1_EUMVA</name>
<comment type="caution">
    <text evidence="2">The sequence shown here is derived from an EMBL/GenBank/DDBJ whole genome shotgun (WGS) entry which is preliminary data.</text>
</comment>